<keyword evidence="3" id="KW-1185">Reference proteome</keyword>
<sequence length="150" mass="15479">MAAGTAKAYTCTRKAPSDDFGQALEITGIDPSGRTVQSTGDTKVDVIHPGIAVMKDAAPYEVREGGTVTFSILVKNTSDVPLVDVTVADDHTPSCAHAATTLAVDAELSYTCTTTAGKVGFTSKATATGQDPTRRPVSGSGEAAFVVRMR</sequence>
<feature type="domain" description="DUF7507" evidence="1">
    <location>
        <begin position="49"/>
        <end position="138"/>
    </location>
</feature>
<gene>
    <name evidence="2" type="ORF">GCM10017567_48320</name>
</gene>
<comment type="caution">
    <text evidence="2">The sequence shown here is derived from an EMBL/GenBank/DDBJ whole genome shotgun (WGS) entry which is preliminary data.</text>
</comment>
<dbReference type="Pfam" id="PF24346">
    <property type="entry name" value="DUF7507"/>
    <property type="match status" value="1"/>
</dbReference>
<accession>A0ABQ3KG89</accession>
<proteinExistence type="predicted"/>
<protein>
    <recommendedName>
        <fullName evidence="1">DUF7507 domain-containing protein</fullName>
    </recommendedName>
</protein>
<evidence type="ECO:0000259" key="1">
    <source>
        <dbReference type="Pfam" id="PF24346"/>
    </source>
</evidence>
<name>A0ABQ3KG89_9PSEU</name>
<dbReference type="Proteomes" id="UP000649955">
    <property type="component" value="Unassembled WGS sequence"/>
</dbReference>
<organism evidence="2 3">
    <name type="scientific">Amycolatopsis bullii</name>
    <dbReference type="NCBI Taxonomy" id="941987"/>
    <lineage>
        <taxon>Bacteria</taxon>
        <taxon>Bacillati</taxon>
        <taxon>Actinomycetota</taxon>
        <taxon>Actinomycetes</taxon>
        <taxon>Pseudonocardiales</taxon>
        <taxon>Pseudonocardiaceae</taxon>
        <taxon>Amycolatopsis</taxon>
    </lineage>
</organism>
<dbReference type="InterPro" id="IPR055354">
    <property type="entry name" value="DUF7507"/>
</dbReference>
<evidence type="ECO:0000313" key="2">
    <source>
        <dbReference type="EMBL" id="GHG23568.1"/>
    </source>
</evidence>
<dbReference type="RefSeq" id="WP_229902890.1">
    <property type="nucleotide sequence ID" value="NZ_BNAW01000022.1"/>
</dbReference>
<dbReference type="EMBL" id="BNAW01000022">
    <property type="protein sequence ID" value="GHG23568.1"/>
    <property type="molecule type" value="Genomic_DNA"/>
</dbReference>
<evidence type="ECO:0000313" key="3">
    <source>
        <dbReference type="Proteomes" id="UP000649955"/>
    </source>
</evidence>
<reference evidence="3" key="1">
    <citation type="journal article" date="2019" name="Int. J. Syst. Evol. Microbiol.">
        <title>The Global Catalogue of Microorganisms (GCM) 10K type strain sequencing project: providing services to taxonomists for standard genome sequencing and annotation.</title>
        <authorList>
            <consortium name="The Broad Institute Genomics Platform"/>
            <consortium name="The Broad Institute Genome Sequencing Center for Infectious Disease"/>
            <person name="Wu L."/>
            <person name="Ma J."/>
        </authorList>
    </citation>
    <scope>NUCLEOTIDE SEQUENCE [LARGE SCALE GENOMIC DNA]</scope>
    <source>
        <strain evidence="3">CGMCC 4.7680</strain>
    </source>
</reference>